<gene>
    <name evidence="1" type="ORF">OS242_00430</name>
</gene>
<dbReference type="EMBL" id="JAPMLT010000001">
    <property type="protein sequence ID" value="MCX7568438.1"/>
    <property type="molecule type" value="Genomic_DNA"/>
</dbReference>
<dbReference type="Pfam" id="PF00269">
    <property type="entry name" value="SASP"/>
    <property type="match status" value="1"/>
</dbReference>
<proteinExistence type="predicted"/>
<comment type="caution">
    <text evidence="1">The sequence shown here is derived from an EMBL/GenBank/DDBJ whole genome shotgun (WGS) entry which is preliminary data.</text>
</comment>
<evidence type="ECO:0000313" key="1">
    <source>
        <dbReference type="EMBL" id="MCX7568438.1"/>
    </source>
</evidence>
<protein>
    <submittedName>
        <fullName evidence="1">Small, acid-soluble spore protein, alpha/beta type</fullName>
    </submittedName>
</protein>
<sequence>MATNKKSLPVLSLQATIRQFRYEVAREIGLDITLAANEYESPPMHSLHVGAIRGDVAKRMVDLAQEQLGCKRSLS</sequence>
<dbReference type="Proteomes" id="UP001208017">
    <property type="component" value="Unassembled WGS sequence"/>
</dbReference>
<name>A0ABT3WUT7_9BACL</name>
<keyword evidence="2" id="KW-1185">Reference proteome</keyword>
<accession>A0ABT3WUT7</accession>
<organism evidence="1 2">
    <name type="scientific">Tumebacillus lacus</name>
    <dbReference type="NCBI Taxonomy" id="2995335"/>
    <lineage>
        <taxon>Bacteria</taxon>
        <taxon>Bacillati</taxon>
        <taxon>Bacillota</taxon>
        <taxon>Bacilli</taxon>
        <taxon>Bacillales</taxon>
        <taxon>Alicyclobacillaceae</taxon>
        <taxon>Tumebacillus</taxon>
    </lineage>
</organism>
<dbReference type="InterPro" id="IPR001448">
    <property type="entry name" value="SASP_alpha/beta-type"/>
</dbReference>
<dbReference type="RefSeq" id="WP_267149686.1">
    <property type="nucleotide sequence ID" value="NZ_JAPMLT010000001.1"/>
</dbReference>
<evidence type="ECO:0000313" key="2">
    <source>
        <dbReference type="Proteomes" id="UP001208017"/>
    </source>
</evidence>
<dbReference type="Gene3D" id="6.10.10.80">
    <property type="entry name" value="Small, acid-soluble spore protein, alpha/beta type-like"/>
    <property type="match status" value="1"/>
</dbReference>
<reference evidence="1 2" key="1">
    <citation type="submission" date="2022-11" db="EMBL/GenBank/DDBJ databases">
        <title>Study of microbial diversity in lake waters.</title>
        <authorList>
            <person name="Zhang J."/>
        </authorList>
    </citation>
    <scope>NUCLEOTIDE SEQUENCE [LARGE SCALE GENOMIC DNA]</scope>
    <source>
        <strain evidence="1 2">DT12</strain>
    </source>
</reference>
<dbReference type="InterPro" id="IPR038300">
    <property type="entry name" value="SASP_sf_alpha/beta"/>
</dbReference>